<dbReference type="Proteomes" id="UP000753802">
    <property type="component" value="Unassembled WGS sequence"/>
</dbReference>
<dbReference type="RefSeq" id="WP_161816701.1">
    <property type="nucleotide sequence ID" value="NZ_JAACJS010000002.1"/>
</dbReference>
<gene>
    <name evidence="2" type="ORF">GWC95_00450</name>
</gene>
<keyword evidence="3" id="KW-1185">Reference proteome</keyword>
<evidence type="ECO:0000313" key="3">
    <source>
        <dbReference type="Proteomes" id="UP000753802"/>
    </source>
</evidence>
<reference evidence="2 3" key="1">
    <citation type="submission" date="2020-01" db="EMBL/GenBank/DDBJ databases">
        <title>Genome analysis.</title>
        <authorList>
            <person name="Wu S."/>
            <person name="Wang G."/>
        </authorList>
    </citation>
    <scope>NUCLEOTIDE SEQUENCE [LARGE SCALE GENOMIC DNA]</scope>
    <source>
        <strain evidence="2 3">SYL130</strain>
    </source>
</reference>
<keyword evidence="1" id="KW-0732">Signal</keyword>
<evidence type="ECO:0000313" key="2">
    <source>
        <dbReference type="EMBL" id="NCI48369.1"/>
    </source>
</evidence>
<protein>
    <recommendedName>
        <fullName evidence="4">YD repeat-containing protein</fullName>
    </recommendedName>
</protein>
<evidence type="ECO:0000256" key="1">
    <source>
        <dbReference type="SAM" id="SignalP"/>
    </source>
</evidence>
<feature type="chain" id="PRO_5046953876" description="YD repeat-containing protein" evidence="1">
    <location>
        <begin position="22"/>
        <end position="263"/>
    </location>
</feature>
<dbReference type="PROSITE" id="PS51257">
    <property type="entry name" value="PROKAR_LIPOPROTEIN"/>
    <property type="match status" value="1"/>
</dbReference>
<feature type="signal peptide" evidence="1">
    <location>
        <begin position="1"/>
        <end position="21"/>
    </location>
</feature>
<dbReference type="Gene3D" id="2.180.10.10">
    <property type="entry name" value="RHS repeat-associated core"/>
    <property type="match status" value="1"/>
</dbReference>
<name>A0ABW9ZN98_9BACT</name>
<dbReference type="EMBL" id="JAACJS010000002">
    <property type="protein sequence ID" value="NCI48369.1"/>
    <property type="molecule type" value="Genomic_DNA"/>
</dbReference>
<sequence>MAIRRTRLFSLLVTTAFLFTACVKEGVSVNPDAKKLTRIEYEGGSYEAVEYNTDGTLKKIVNHEAYVGGADHTEYNVVYANALISELNGTDGSKFKYTYDGKKVIKTEIFMQGGNLLGYYQYTYADDKVTKVEAFIRTPGTNIPTTPTMRYENEYYANGNLKKITFYSPAQGGNMKKVSEIVCTEYDEKFNTYALFENNPFLPLANFTQNNPLKQTMYDANGGVSESITISYTYDNYGNPLTRKTVTKPTGQAEYTENAGFSY</sequence>
<proteinExistence type="predicted"/>
<accession>A0ABW9ZN98</accession>
<evidence type="ECO:0008006" key="4">
    <source>
        <dbReference type="Google" id="ProtNLM"/>
    </source>
</evidence>
<organism evidence="2 3">
    <name type="scientific">Sediminibacterium roseum</name>
    <dbReference type="NCBI Taxonomy" id="1978412"/>
    <lineage>
        <taxon>Bacteria</taxon>
        <taxon>Pseudomonadati</taxon>
        <taxon>Bacteroidota</taxon>
        <taxon>Chitinophagia</taxon>
        <taxon>Chitinophagales</taxon>
        <taxon>Chitinophagaceae</taxon>
        <taxon>Sediminibacterium</taxon>
    </lineage>
</organism>
<comment type="caution">
    <text evidence="2">The sequence shown here is derived from an EMBL/GenBank/DDBJ whole genome shotgun (WGS) entry which is preliminary data.</text>
</comment>